<dbReference type="PROSITE" id="PS51900">
    <property type="entry name" value="CB"/>
    <property type="match status" value="1"/>
</dbReference>
<dbReference type="PROSITE" id="PS51898">
    <property type="entry name" value="TYR_RECOMBINASE"/>
    <property type="match status" value="1"/>
</dbReference>
<dbReference type="SUPFAM" id="SSF56349">
    <property type="entry name" value="DNA breaking-rejoining enzymes"/>
    <property type="match status" value="1"/>
</dbReference>
<dbReference type="PANTHER" id="PTHR30349">
    <property type="entry name" value="PHAGE INTEGRASE-RELATED"/>
    <property type="match status" value="1"/>
</dbReference>
<evidence type="ECO:0000259" key="6">
    <source>
        <dbReference type="PROSITE" id="PS51900"/>
    </source>
</evidence>
<evidence type="ECO:0000256" key="2">
    <source>
        <dbReference type="ARBA" id="ARBA00023125"/>
    </source>
</evidence>
<dbReference type="PANTHER" id="PTHR30349:SF64">
    <property type="entry name" value="PROPHAGE INTEGRASE INTD-RELATED"/>
    <property type="match status" value="1"/>
</dbReference>
<dbReference type="Gene3D" id="1.10.150.130">
    <property type="match status" value="1"/>
</dbReference>
<dbReference type="InterPro" id="IPR050090">
    <property type="entry name" value="Tyrosine_recombinase_XerCD"/>
</dbReference>
<dbReference type="Proteomes" id="UP000183639">
    <property type="component" value="Unassembled WGS sequence"/>
</dbReference>
<proteinExistence type="inferred from homology"/>
<dbReference type="InterPro" id="IPR013762">
    <property type="entry name" value="Integrase-like_cat_sf"/>
</dbReference>
<feature type="domain" description="Tyr recombinase" evidence="5">
    <location>
        <begin position="109"/>
        <end position="292"/>
    </location>
</feature>
<name>A0A1I3FX34_SELRU</name>
<dbReference type="Gene3D" id="1.10.443.10">
    <property type="entry name" value="Intergrase catalytic core"/>
    <property type="match status" value="1"/>
</dbReference>
<accession>A0A1I3FX34</accession>
<dbReference type="GO" id="GO:0003677">
    <property type="term" value="F:DNA binding"/>
    <property type="evidence" value="ECO:0007669"/>
    <property type="project" value="UniProtKB-UniRule"/>
</dbReference>
<dbReference type="InterPro" id="IPR044068">
    <property type="entry name" value="CB"/>
</dbReference>
<dbReference type="InterPro" id="IPR002104">
    <property type="entry name" value="Integrase_catalytic"/>
</dbReference>
<dbReference type="AlphaFoldDB" id="A0A1I3FX34"/>
<sequence>MMLGRSMDIFLLAKRGELVSENTIKYYAYWCKDFARYVAELGVLDWQEVTAEHLQSYLYNELLTNRKVRKVTVHDSYRAIKAWNRYLKKKSYIPNCIADEIESPKQGKKIPRTFTAQEVQAMFKQCEGYGFTSKREKAMLTLLLGTGIRKSELCGLLLSDVDIENGIIKVTGKGDKQRIIPIGRKVVRALGEYREIRDSKNFFIRSKYYFVNIHGARLSIPTVNSIFKRIKEKSGLQGERVSCHTWRHTFAKSYLMNGGDIFSLQKIMGHSDLTTTKRYLNLNEKEIQTQYDKFNPVDNLDWCL</sequence>
<reference evidence="7 8" key="1">
    <citation type="submission" date="2016-10" db="EMBL/GenBank/DDBJ databases">
        <authorList>
            <person name="de Groot N.N."/>
        </authorList>
    </citation>
    <scope>NUCLEOTIDE SEQUENCE [LARGE SCALE GENOMIC DNA]</scope>
    <source>
        <strain evidence="7 8">Z108</strain>
    </source>
</reference>
<evidence type="ECO:0000313" key="8">
    <source>
        <dbReference type="Proteomes" id="UP000183639"/>
    </source>
</evidence>
<dbReference type="GO" id="GO:0006310">
    <property type="term" value="P:DNA recombination"/>
    <property type="evidence" value="ECO:0007669"/>
    <property type="project" value="UniProtKB-KW"/>
</dbReference>
<dbReference type="OrthoDB" id="9785687at2"/>
<keyword evidence="3" id="KW-0233">DNA recombination</keyword>
<dbReference type="Pfam" id="PF00589">
    <property type="entry name" value="Phage_integrase"/>
    <property type="match status" value="1"/>
</dbReference>
<comment type="similarity">
    <text evidence="1">Belongs to the 'phage' integrase family.</text>
</comment>
<gene>
    <name evidence="7" type="ORF">SAMN04487861_1183</name>
</gene>
<feature type="domain" description="Core-binding (CB)" evidence="6">
    <location>
        <begin position="1"/>
        <end position="88"/>
    </location>
</feature>
<dbReference type="RefSeq" id="WP_075444544.1">
    <property type="nucleotide sequence ID" value="NZ_FOQK01000018.1"/>
</dbReference>
<evidence type="ECO:0000259" key="5">
    <source>
        <dbReference type="PROSITE" id="PS51898"/>
    </source>
</evidence>
<evidence type="ECO:0000256" key="1">
    <source>
        <dbReference type="ARBA" id="ARBA00008857"/>
    </source>
</evidence>
<protein>
    <submittedName>
        <fullName evidence="7">Integrase/recombinase XerD</fullName>
    </submittedName>
</protein>
<dbReference type="InterPro" id="IPR010998">
    <property type="entry name" value="Integrase_recombinase_N"/>
</dbReference>
<dbReference type="EMBL" id="FOQK01000018">
    <property type="protein sequence ID" value="SFI15717.1"/>
    <property type="molecule type" value="Genomic_DNA"/>
</dbReference>
<dbReference type="InterPro" id="IPR011010">
    <property type="entry name" value="DNA_brk_join_enz"/>
</dbReference>
<organism evidence="7 8">
    <name type="scientific">Selenomonas ruminantium</name>
    <dbReference type="NCBI Taxonomy" id="971"/>
    <lineage>
        <taxon>Bacteria</taxon>
        <taxon>Bacillati</taxon>
        <taxon>Bacillota</taxon>
        <taxon>Negativicutes</taxon>
        <taxon>Selenomonadales</taxon>
        <taxon>Selenomonadaceae</taxon>
        <taxon>Selenomonas</taxon>
    </lineage>
</organism>
<keyword evidence="2 4" id="KW-0238">DNA-binding</keyword>
<evidence type="ECO:0000256" key="3">
    <source>
        <dbReference type="ARBA" id="ARBA00023172"/>
    </source>
</evidence>
<dbReference type="GO" id="GO:0015074">
    <property type="term" value="P:DNA integration"/>
    <property type="evidence" value="ECO:0007669"/>
    <property type="project" value="UniProtKB-KW"/>
</dbReference>
<evidence type="ECO:0000256" key="4">
    <source>
        <dbReference type="PROSITE-ProRule" id="PRU01248"/>
    </source>
</evidence>
<evidence type="ECO:0000313" key="7">
    <source>
        <dbReference type="EMBL" id="SFI15717.1"/>
    </source>
</evidence>